<keyword evidence="3" id="KW-1185">Reference proteome</keyword>
<dbReference type="AlphaFoldDB" id="A0A179FXS9"/>
<name>A0A179FXS9_METCM</name>
<proteinExistence type="predicted"/>
<feature type="region of interest" description="Disordered" evidence="1">
    <location>
        <begin position="92"/>
        <end position="126"/>
    </location>
</feature>
<sequence length="314" mass="35680">MHLFSTEISDFPKFHVRGSGLTKKGDVDDQVFVIPDGSGRQGDRNVRLIMRSVGKTTARHIDMDGDIIAEHEFDPEDANKFTITYYGKGRLSGDVKGSEKGGENGDGKGTYEETEKGDEKTAQEEGKERKYVIRIKNEPDNQKNCEWTMVVEGDYKPRTHAAEYYAPELTKKGEEIRDKISHNFKSLFHHNKETTKDKKQEQKTTESGRRGIEITFYSWLNEISGKSCKIDKHGKALYLKFTQGNNGDSSDLHPSLANVLTLDRETGLEISRVGLLAWIGAIWTSKIPWTQPENKRGYSILAPPDWPRRTDWIP</sequence>
<evidence type="ECO:0000256" key="1">
    <source>
        <dbReference type="SAM" id="MobiDB-lite"/>
    </source>
</evidence>
<organism evidence="2 3">
    <name type="scientific">Pochonia chlamydosporia 170</name>
    <dbReference type="NCBI Taxonomy" id="1380566"/>
    <lineage>
        <taxon>Eukaryota</taxon>
        <taxon>Fungi</taxon>
        <taxon>Dikarya</taxon>
        <taxon>Ascomycota</taxon>
        <taxon>Pezizomycotina</taxon>
        <taxon>Sordariomycetes</taxon>
        <taxon>Hypocreomycetidae</taxon>
        <taxon>Hypocreales</taxon>
        <taxon>Clavicipitaceae</taxon>
        <taxon>Pochonia</taxon>
    </lineage>
</organism>
<gene>
    <name evidence="2" type="ORF">VFPPC_02575</name>
</gene>
<dbReference type="Proteomes" id="UP000078397">
    <property type="component" value="Unassembled WGS sequence"/>
</dbReference>
<evidence type="ECO:0000313" key="3">
    <source>
        <dbReference type="Proteomes" id="UP000078397"/>
    </source>
</evidence>
<dbReference type="EMBL" id="LSBJ02000002">
    <property type="protein sequence ID" value="OAQ70038.1"/>
    <property type="molecule type" value="Genomic_DNA"/>
</dbReference>
<comment type="caution">
    <text evidence="2">The sequence shown here is derived from an EMBL/GenBank/DDBJ whole genome shotgun (WGS) entry which is preliminary data.</text>
</comment>
<dbReference type="RefSeq" id="XP_018146575.1">
    <property type="nucleotide sequence ID" value="XM_018282201.1"/>
</dbReference>
<evidence type="ECO:0000313" key="2">
    <source>
        <dbReference type="EMBL" id="OAQ70038.1"/>
    </source>
</evidence>
<dbReference type="GeneID" id="28846195"/>
<reference evidence="2 3" key="1">
    <citation type="journal article" date="2016" name="PLoS Pathog.">
        <title>Biosynthesis of antibiotic leucinostatins in bio-control fungus Purpureocillium lilacinum and their inhibition on phytophthora revealed by genome mining.</title>
        <authorList>
            <person name="Wang G."/>
            <person name="Liu Z."/>
            <person name="Lin R."/>
            <person name="Li E."/>
            <person name="Mao Z."/>
            <person name="Ling J."/>
            <person name="Yang Y."/>
            <person name="Yin W.B."/>
            <person name="Xie B."/>
        </authorList>
    </citation>
    <scope>NUCLEOTIDE SEQUENCE [LARGE SCALE GENOMIC DNA]</scope>
    <source>
        <strain evidence="2">170</strain>
    </source>
</reference>
<protein>
    <submittedName>
        <fullName evidence="2">Uncharacterized protein</fullName>
    </submittedName>
</protein>
<dbReference type="KEGG" id="pchm:VFPPC_02575"/>
<accession>A0A179FXS9</accession>